<reference evidence="2 3" key="1">
    <citation type="submission" date="2022-08" db="EMBL/GenBank/DDBJ databases">
        <authorList>
            <person name="Somphong A."/>
            <person name="Phongsopitanun W."/>
        </authorList>
    </citation>
    <scope>NUCLEOTIDE SEQUENCE [LARGE SCALE GENOMIC DNA]</scope>
    <source>
        <strain evidence="2 3">LP11</strain>
    </source>
</reference>
<feature type="chain" id="PRO_5045720797" evidence="1">
    <location>
        <begin position="31"/>
        <end position="199"/>
    </location>
</feature>
<sequence>MNKKVAATVSALAMTTGLLAMSGAATTAQAAATSGTAGAAPRHATAPFAAQGKSLGLNSAQVKALQSRADSYLDERGGTQIAANKIRLADGSTLVLALPAAKGSLGKEQNGPALASYACNYGHFCAFSGPNFTGDVIDMYQCAEYSIPWSGYGSWKNNQTPGTVANFESSDHVSRWHDRGAYSQDTNADWSWVWYLRNC</sequence>
<accession>A0ABT2BD43</accession>
<proteinExistence type="predicted"/>
<evidence type="ECO:0000313" key="3">
    <source>
        <dbReference type="Proteomes" id="UP001205612"/>
    </source>
</evidence>
<evidence type="ECO:0000256" key="1">
    <source>
        <dbReference type="SAM" id="SignalP"/>
    </source>
</evidence>
<dbReference type="Pfam" id="PF03995">
    <property type="entry name" value="Inhibitor_I36"/>
    <property type="match status" value="1"/>
</dbReference>
<keyword evidence="3" id="KW-1185">Reference proteome</keyword>
<comment type="caution">
    <text evidence="2">The sequence shown here is derived from an EMBL/GenBank/DDBJ whole genome shotgun (WGS) entry which is preliminary data.</text>
</comment>
<dbReference type="Proteomes" id="UP001205612">
    <property type="component" value="Unassembled WGS sequence"/>
</dbReference>
<gene>
    <name evidence="2" type="ORF">NX794_35405</name>
</gene>
<evidence type="ECO:0000313" key="2">
    <source>
        <dbReference type="EMBL" id="MCS0606459.1"/>
    </source>
</evidence>
<keyword evidence="1" id="KW-0732">Signal</keyword>
<protein>
    <submittedName>
        <fullName evidence="2">Peptidase inhibitor family I36 protein</fullName>
    </submittedName>
</protein>
<name>A0ABT2BD43_9ACTN</name>
<dbReference type="RefSeq" id="WP_258783822.1">
    <property type="nucleotide sequence ID" value="NZ_JANUGP010000057.1"/>
</dbReference>
<feature type="signal peptide" evidence="1">
    <location>
        <begin position="1"/>
        <end position="30"/>
    </location>
</feature>
<organism evidence="2 3">
    <name type="scientific">Streptomyces pyxinicus</name>
    <dbReference type="NCBI Taxonomy" id="2970331"/>
    <lineage>
        <taxon>Bacteria</taxon>
        <taxon>Bacillati</taxon>
        <taxon>Actinomycetota</taxon>
        <taxon>Actinomycetes</taxon>
        <taxon>Kitasatosporales</taxon>
        <taxon>Streptomycetaceae</taxon>
        <taxon>Streptomyces</taxon>
    </lineage>
</organism>
<dbReference type="EMBL" id="JANUGP010000057">
    <property type="protein sequence ID" value="MCS0606459.1"/>
    <property type="molecule type" value="Genomic_DNA"/>
</dbReference>